<dbReference type="EMBL" id="REGN01002276">
    <property type="protein sequence ID" value="RNA29109.1"/>
    <property type="molecule type" value="Genomic_DNA"/>
</dbReference>
<evidence type="ECO:0000313" key="2">
    <source>
        <dbReference type="EMBL" id="RNA29109.1"/>
    </source>
</evidence>
<keyword evidence="1" id="KW-0175">Coiled coil</keyword>
<keyword evidence="3" id="KW-1185">Reference proteome</keyword>
<sequence length="128" mass="14704">MIELDRVRLFFLIAGPHMPKSRLLHIRIASNHPIESLDSDDNEDESENFNTETLTVKENNEKISNDDETNDELEESFEEIRQKVAELELKTVKEKAVFYKEMALALVESSEEAKLAAKKALRKHSASM</sequence>
<protein>
    <submittedName>
        <fullName evidence="2">Uncharacterized protein</fullName>
    </submittedName>
</protein>
<evidence type="ECO:0000256" key="1">
    <source>
        <dbReference type="SAM" id="Coils"/>
    </source>
</evidence>
<dbReference type="Proteomes" id="UP000276133">
    <property type="component" value="Unassembled WGS sequence"/>
</dbReference>
<gene>
    <name evidence="2" type="ORF">BpHYR1_009482</name>
</gene>
<proteinExistence type="predicted"/>
<dbReference type="AlphaFoldDB" id="A0A3M7S0C0"/>
<evidence type="ECO:0000313" key="3">
    <source>
        <dbReference type="Proteomes" id="UP000276133"/>
    </source>
</evidence>
<comment type="caution">
    <text evidence="2">The sequence shown here is derived from an EMBL/GenBank/DDBJ whole genome shotgun (WGS) entry which is preliminary data.</text>
</comment>
<reference evidence="2 3" key="1">
    <citation type="journal article" date="2018" name="Sci. Rep.">
        <title>Genomic signatures of local adaptation to the degree of environmental predictability in rotifers.</title>
        <authorList>
            <person name="Franch-Gras L."/>
            <person name="Hahn C."/>
            <person name="Garcia-Roger E.M."/>
            <person name="Carmona M.J."/>
            <person name="Serra M."/>
            <person name="Gomez A."/>
        </authorList>
    </citation>
    <scope>NUCLEOTIDE SEQUENCE [LARGE SCALE GENOMIC DNA]</scope>
    <source>
        <strain evidence="2">HYR1</strain>
    </source>
</reference>
<accession>A0A3M7S0C0</accession>
<organism evidence="2 3">
    <name type="scientific">Brachionus plicatilis</name>
    <name type="common">Marine rotifer</name>
    <name type="synonym">Brachionus muelleri</name>
    <dbReference type="NCBI Taxonomy" id="10195"/>
    <lineage>
        <taxon>Eukaryota</taxon>
        <taxon>Metazoa</taxon>
        <taxon>Spiralia</taxon>
        <taxon>Gnathifera</taxon>
        <taxon>Rotifera</taxon>
        <taxon>Eurotatoria</taxon>
        <taxon>Monogononta</taxon>
        <taxon>Pseudotrocha</taxon>
        <taxon>Ploima</taxon>
        <taxon>Brachionidae</taxon>
        <taxon>Brachionus</taxon>
    </lineage>
</organism>
<name>A0A3M7S0C0_BRAPC</name>
<feature type="coiled-coil region" evidence="1">
    <location>
        <begin position="56"/>
        <end position="90"/>
    </location>
</feature>